<dbReference type="Proteomes" id="UP000287361">
    <property type="component" value="Unassembled WGS sequence"/>
</dbReference>
<evidence type="ECO:0000313" key="4">
    <source>
        <dbReference type="Proteomes" id="UP000287361"/>
    </source>
</evidence>
<feature type="transmembrane region" description="Helical" evidence="2">
    <location>
        <begin position="6"/>
        <end position="32"/>
    </location>
</feature>
<evidence type="ECO:0000256" key="2">
    <source>
        <dbReference type="SAM" id="Phobius"/>
    </source>
</evidence>
<dbReference type="GeneID" id="86194008"/>
<comment type="caution">
    <text evidence="3">The sequence shown here is derived from an EMBL/GenBank/DDBJ whole genome shotgun (WGS) entry which is preliminary data.</text>
</comment>
<keyword evidence="2" id="KW-1133">Transmembrane helix</keyword>
<dbReference type="RefSeq" id="WP_118581451.1">
    <property type="nucleotide sequence ID" value="NZ_DAVZTY010000090.1"/>
</dbReference>
<dbReference type="EMBL" id="BHVZ01000001">
    <property type="protein sequence ID" value="GCB29351.1"/>
    <property type="molecule type" value="Genomic_DNA"/>
</dbReference>
<keyword evidence="2" id="KW-0812">Transmembrane</keyword>
<evidence type="ECO:0000313" key="3">
    <source>
        <dbReference type="EMBL" id="GCB29351.1"/>
    </source>
</evidence>
<keyword evidence="4" id="KW-1185">Reference proteome</keyword>
<dbReference type="InterPro" id="IPR027981">
    <property type="entry name" value="DUF4446"/>
</dbReference>
<organism evidence="3 4">
    <name type="scientific">Anaerotignum faecicola</name>
    <dbReference type="NCBI Taxonomy" id="2358141"/>
    <lineage>
        <taxon>Bacteria</taxon>
        <taxon>Bacillati</taxon>
        <taxon>Bacillota</taxon>
        <taxon>Clostridia</taxon>
        <taxon>Lachnospirales</taxon>
        <taxon>Anaerotignaceae</taxon>
        <taxon>Anaerotignum</taxon>
    </lineage>
</organism>
<dbReference type="OrthoDB" id="5244042at2"/>
<name>A0A401LCQ1_9FIRM</name>
<feature type="region of interest" description="Disordered" evidence="1">
    <location>
        <begin position="249"/>
        <end position="271"/>
    </location>
</feature>
<accession>A0A401LCQ1</accession>
<feature type="compositionally biased region" description="Basic and acidic residues" evidence="1">
    <location>
        <begin position="249"/>
        <end position="262"/>
    </location>
</feature>
<protein>
    <recommendedName>
        <fullName evidence="5">DUF4446 domain-containing protein</fullName>
    </recommendedName>
</protein>
<gene>
    <name evidence="3" type="ORF">KGMB03357_10120</name>
</gene>
<keyword evidence="2" id="KW-0472">Membrane</keyword>
<proteinExistence type="predicted"/>
<dbReference type="Pfam" id="PF14584">
    <property type="entry name" value="DUF4446"/>
    <property type="match status" value="1"/>
</dbReference>
<reference evidence="3 4" key="1">
    <citation type="submission" date="2018-10" db="EMBL/GenBank/DDBJ databases">
        <title>Draft Genome Sequence of Anaerotignum sp. KCTC 15736.</title>
        <authorList>
            <person name="Choi S.H."/>
            <person name="Kim J.S."/>
            <person name="Kang S.W."/>
            <person name="Lee J.S."/>
            <person name="Park S.H."/>
        </authorList>
    </citation>
    <scope>NUCLEOTIDE SEQUENCE [LARGE SCALE GENOMIC DNA]</scope>
    <source>
        <strain evidence="3 4">KCTC 15736</strain>
    </source>
</reference>
<evidence type="ECO:0008006" key="5">
    <source>
        <dbReference type="Google" id="ProtNLM"/>
    </source>
</evidence>
<dbReference type="AlphaFoldDB" id="A0A401LCQ1"/>
<evidence type="ECO:0000256" key="1">
    <source>
        <dbReference type="SAM" id="MobiDB-lite"/>
    </source>
</evidence>
<sequence length="304" mass="34550">MMELTQQTILILFAALAAAIFILFILCIVLFVKLNGQKKRYDYFMGSNRRPTHNLEMKIEEYFETSKKIESQYSKLLDMVTDMDKTDKSKIQKVGLIRYNPFDEMGGNLCFALALLDGNDNGVVLNGIHSRTGSFTYAKPIEMGVSTYMLSEEELKAVEVAKNNTYQPEHEKVVKVRFKPTFRKKDKDRAMDEQITLDQVEMVEVDETKEKQAKSSIGDVTEAEKELILKEETLAGKIAAAESILKKREEARAAAEKAHLPEEENLGDAMESAVERAIAEAKISEPIFQEPVFVEKQEETDEEE</sequence>